<evidence type="ECO:0000256" key="11">
    <source>
        <dbReference type="ARBA" id="ARBA00023136"/>
    </source>
</evidence>
<feature type="transmembrane region" description="Helical" evidence="16">
    <location>
        <begin position="100"/>
        <end position="121"/>
    </location>
</feature>
<dbReference type="GO" id="GO:0016020">
    <property type="term" value="C:membrane"/>
    <property type="evidence" value="ECO:0007669"/>
    <property type="project" value="UniProtKB-SubCell"/>
</dbReference>
<evidence type="ECO:0000256" key="13">
    <source>
        <dbReference type="ARBA" id="ARBA00023264"/>
    </source>
</evidence>
<dbReference type="EMBL" id="VAUV01000004">
    <property type="protein sequence ID" value="TLD71578.1"/>
    <property type="molecule type" value="Genomic_DNA"/>
</dbReference>
<evidence type="ECO:0000256" key="4">
    <source>
        <dbReference type="ARBA" id="ARBA00013170"/>
    </source>
</evidence>
<evidence type="ECO:0000256" key="15">
    <source>
        <dbReference type="RuleBase" id="RU003750"/>
    </source>
</evidence>
<dbReference type="InterPro" id="IPR004570">
    <property type="entry name" value="Phosphatidylglycerol_P_synth"/>
</dbReference>
<dbReference type="PANTHER" id="PTHR14269:SF11">
    <property type="entry name" value="CDP-DIACYLGLYCEROL--GLYCEROL-3-PHOSPHATE 3-PHOSPHATIDYLTRANSFERASE"/>
    <property type="match status" value="1"/>
</dbReference>
<feature type="transmembrane region" description="Helical" evidence="16">
    <location>
        <begin position="38"/>
        <end position="55"/>
    </location>
</feature>
<protein>
    <recommendedName>
        <fullName evidence="5">CDP-diacylglycerol--glycerol-3-phosphate 3-phosphatidyltransferase</fullName>
        <ecNumber evidence="4">2.7.8.5</ecNumber>
    </recommendedName>
</protein>
<keyword evidence="10" id="KW-0443">Lipid metabolism</keyword>
<reference evidence="17 18" key="1">
    <citation type="submission" date="2019-05" db="EMBL/GenBank/DDBJ databases">
        <title>Verrucobacter flavum gen. nov., sp. nov. a new member of the family Verrucomicrobiaceae.</title>
        <authorList>
            <person name="Szuroczki S."/>
            <person name="Abbaszade G."/>
            <person name="Szabo A."/>
            <person name="Felfoldi T."/>
            <person name="Schumann P."/>
            <person name="Boka K."/>
            <person name="Keki Z."/>
            <person name="Toumi M."/>
            <person name="Toth E."/>
        </authorList>
    </citation>
    <scope>NUCLEOTIDE SEQUENCE [LARGE SCALE GENOMIC DNA]</scope>
    <source>
        <strain evidence="17 18">MG-N-17</strain>
    </source>
</reference>
<evidence type="ECO:0000256" key="3">
    <source>
        <dbReference type="ARBA" id="ARBA00010441"/>
    </source>
</evidence>
<sequence length="193" mass="20767">MTLANKITLSRILLIPVFVWLAVEYTRGTTSKGSNEALRYYATAVFAVAAVSDALDGWVARRFNQQSKLGVILDPLADKLLVLSAVGVLAFSGWPVTIPLWFAVIIFAREIFSTIGAFVINHFAGKVTIVPHWTGKVSTFFAFVTISLALLCHAPLLPWVAAPAAFFACASGAVYTLQAAHQIQAAGHGNPEH</sequence>
<comment type="subcellular location">
    <subcellularLocation>
        <location evidence="1">Membrane</location>
        <topology evidence="1">Multi-pass membrane protein</topology>
    </subcellularLocation>
</comment>
<dbReference type="GO" id="GO:0046474">
    <property type="term" value="P:glycerophospholipid biosynthetic process"/>
    <property type="evidence" value="ECO:0007669"/>
    <property type="project" value="TreeGrafter"/>
</dbReference>
<keyword evidence="6" id="KW-0444">Lipid biosynthesis</keyword>
<dbReference type="OrthoDB" id="9796672at2"/>
<dbReference type="PROSITE" id="PS00379">
    <property type="entry name" value="CDP_ALCOHOL_P_TRANSF"/>
    <property type="match status" value="1"/>
</dbReference>
<keyword evidence="13" id="KW-1208">Phospholipid metabolism</keyword>
<dbReference type="RefSeq" id="WP_138085174.1">
    <property type="nucleotide sequence ID" value="NZ_VAUV01000004.1"/>
</dbReference>
<dbReference type="PANTHER" id="PTHR14269">
    <property type="entry name" value="CDP-DIACYLGLYCEROL--GLYCEROL-3-PHOSPHATE 3-PHOSPHATIDYLTRANSFERASE-RELATED"/>
    <property type="match status" value="1"/>
</dbReference>
<comment type="caution">
    <text evidence="17">The sequence shown here is derived from an EMBL/GenBank/DDBJ whole genome shotgun (WGS) entry which is preliminary data.</text>
</comment>
<feature type="transmembrane region" description="Helical" evidence="16">
    <location>
        <begin position="76"/>
        <end position="94"/>
    </location>
</feature>
<dbReference type="InterPro" id="IPR000462">
    <property type="entry name" value="CDP-OH_P_trans"/>
</dbReference>
<comment type="pathway">
    <text evidence="2">Phospholipid metabolism; phosphatidylglycerol biosynthesis; phosphatidylglycerol from CDP-diacylglycerol: step 1/2.</text>
</comment>
<keyword evidence="11 16" id="KW-0472">Membrane</keyword>
<comment type="catalytic activity">
    <reaction evidence="14">
        <text>a CDP-1,2-diacyl-sn-glycerol + sn-glycerol 3-phosphate = a 1,2-diacyl-sn-glycero-3-phospho-(1'-sn-glycero-3'-phosphate) + CMP + H(+)</text>
        <dbReference type="Rhea" id="RHEA:12593"/>
        <dbReference type="ChEBI" id="CHEBI:15378"/>
        <dbReference type="ChEBI" id="CHEBI:57597"/>
        <dbReference type="ChEBI" id="CHEBI:58332"/>
        <dbReference type="ChEBI" id="CHEBI:60110"/>
        <dbReference type="ChEBI" id="CHEBI:60377"/>
        <dbReference type="EC" id="2.7.8.5"/>
    </reaction>
</comment>
<comment type="similarity">
    <text evidence="3 15">Belongs to the CDP-alcohol phosphatidyltransferase class-I family.</text>
</comment>
<evidence type="ECO:0000256" key="5">
    <source>
        <dbReference type="ARBA" id="ARBA00014944"/>
    </source>
</evidence>
<evidence type="ECO:0000313" key="17">
    <source>
        <dbReference type="EMBL" id="TLD71578.1"/>
    </source>
</evidence>
<dbReference type="PIRSF" id="PIRSF000847">
    <property type="entry name" value="Phos_ph_gly_syn"/>
    <property type="match status" value="1"/>
</dbReference>
<proteinExistence type="inferred from homology"/>
<evidence type="ECO:0000256" key="8">
    <source>
        <dbReference type="ARBA" id="ARBA00022692"/>
    </source>
</evidence>
<evidence type="ECO:0000256" key="12">
    <source>
        <dbReference type="ARBA" id="ARBA00023209"/>
    </source>
</evidence>
<evidence type="ECO:0000256" key="6">
    <source>
        <dbReference type="ARBA" id="ARBA00022516"/>
    </source>
</evidence>
<dbReference type="Proteomes" id="UP000306196">
    <property type="component" value="Unassembled WGS sequence"/>
</dbReference>
<evidence type="ECO:0000256" key="7">
    <source>
        <dbReference type="ARBA" id="ARBA00022679"/>
    </source>
</evidence>
<dbReference type="AlphaFoldDB" id="A0A5R8KGZ2"/>
<keyword evidence="8 16" id="KW-0812">Transmembrane</keyword>
<evidence type="ECO:0000256" key="2">
    <source>
        <dbReference type="ARBA" id="ARBA00005042"/>
    </source>
</evidence>
<dbReference type="InterPro" id="IPR050324">
    <property type="entry name" value="CDP-alcohol_PTase-I"/>
</dbReference>
<dbReference type="Pfam" id="PF01066">
    <property type="entry name" value="CDP-OH_P_transf"/>
    <property type="match status" value="1"/>
</dbReference>
<keyword evidence="18" id="KW-1185">Reference proteome</keyword>
<feature type="transmembrane region" description="Helical" evidence="16">
    <location>
        <begin position="133"/>
        <end position="151"/>
    </location>
</feature>
<gene>
    <name evidence="17" type="ORF">FEM03_05385</name>
</gene>
<dbReference type="EC" id="2.7.8.5" evidence="4"/>
<accession>A0A5R8KGZ2</accession>
<keyword evidence="7 15" id="KW-0808">Transferase</keyword>
<evidence type="ECO:0000256" key="14">
    <source>
        <dbReference type="ARBA" id="ARBA00048586"/>
    </source>
</evidence>
<evidence type="ECO:0000256" key="1">
    <source>
        <dbReference type="ARBA" id="ARBA00004141"/>
    </source>
</evidence>
<evidence type="ECO:0000256" key="9">
    <source>
        <dbReference type="ARBA" id="ARBA00022989"/>
    </source>
</evidence>
<name>A0A5R8KGZ2_9BACT</name>
<dbReference type="InterPro" id="IPR043130">
    <property type="entry name" value="CDP-OH_PTrfase_TM_dom"/>
</dbReference>
<organism evidence="17 18">
    <name type="scientific">Phragmitibacter flavus</name>
    <dbReference type="NCBI Taxonomy" id="2576071"/>
    <lineage>
        <taxon>Bacteria</taxon>
        <taxon>Pseudomonadati</taxon>
        <taxon>Verrucomicrobiota</taxon>
        <taxon>Verrucomicrobiia</taxon>
        <taxon>Verrucomicrobiales</taxon>
        <taxon>Verrucomicrobiaceae</taxon>
        <taxon>Phragmitibacter</taxon>
    </lineage>
</organism>
<dbReference type="Gene3D" id="1.20.120.1760">
    <property type="match status" value="1"/>
</dbReference>
<dbReference type="GO" id="GO:0008444">
    <property type="term" value="F:CDP-diacylglycerol-glycerol-3-phosphate 3-phosphatidyltransferase activity"/>
    <property type="evidence" value="ECO:0007669"/>
    <property type="project" value="UniProtKB-EC"/>
</dbReference>
<dbReference type="InterPro" id="IPR048254">
    <property type="entry name" value="CDP_ALCOHOL_P_TRANSF_CS"/>
</dbReference>
<keyword evidence="9 16" id="KW-1133">Transmembrane helix</keyword>
<evidence type="ECO:0000313" key="18">
    <source>
        <dbReference type="Proteomes" id="UP000306196"/>
    </source>
</evidence>
<evidence type="ECO:0000256" key="10">
    <source>
        <dbReference type="ARBA" id="ARBA00023098"/>
    </source>
</evidence>
<evidence type="ECO:0000256" key="16">
    <source>
        <dbReference type="SAM" id="Phobius"/>
    </source>
</evidence>
<keyword evidence="12" id="KW-0594">Phospholipid biosynthesis</keyword>